<organism evidence="13 14">
    <name type="scientific">Neurospora tetrasperma (strain FGSC 2508 / ATCC MYA-4615 / P0657)</name>
    <dbReference type="NCBI Taxonomy" id="510951"/>
    <lineage>
        <taxon>Eukaryota</taxon>
        <taxon>Fungi</taxon>
        <taxon>Dikarya</taxon>
        <taxon>Ascomycota</taxon>
        <taxon>Pezizomycotina</taxon>
        <taxon>Sordariomycetes</taxon>
        <taxon>Sordariomycetidae</taxon>
        <taxon>Sordariales</taxon>
        <taxon>Sordariaceae</taxon>
        <taxon>Neurospora</taxon>
    </lineage>
</organism>
<evidence type="ECO:0000313" key="14">
    <source>
        <dbReference type="Proteomes" id="UP000008065"/>
    </source>
</evidence>
<feature type="transmembrane region" description="Helical" evidence="11">
    <location>
        <begin position="108"/>
        <end position="129"/>
    </location>
</feature>
<feature type="domain" description="CAAX prenyl protease 2/Lysostaphin resistance protein A-like" evidence="12">
    <location>
        <begin position="151"/>
        <end position="256"/>
    </location>
</feature>
<sequence>MVAFSEMFHRLNPWSKDSNPISTTTASLLLVFYALSYFLPFYLSPLTRPSPTLSRDNPSVIRARIRSVCISCFCCCLSTFLILLYVADLSVPDGLHYLGLWPLGLTESARALGLTALLFAGPLFLYLVVDDGWKDWVKGYPVKELWGDMLTWRNIVAGPLTEELLFRTSSVPLFLLSSLPVSRIIFYSPVIFGLAHVHHFYEFRLQNPRVPVFAALLRSVFQFSFTTLFGAYATFVFIRTGSLLAAFAVHAFCNGMGLPKVWGRVERLDGRGSRLVWTVGYYTLLVGGAVGFWKELWALTEGGNGQTPLVGFCFWQYR</sequence>
<evidence type="ECO:0000256" key="8">
    <source>
        <dbReference type="ARBA" id="ARBA00023136"/>
    </source>
</evidence>
<evidence type="ECO:0000256" key="4">
    <source>
        <dbReference type="ARBA" id="ARBA00022692"/>
    </source>
</evidence>
<keyword evidence="5" id="KW-0378">Hydrolase</keyword>
<evidence type="ECO:0000256" key="3">
    <source>
        <dbReference type="ARBA" id="ARBA00022670"/>
    </source>
</evidence>
<keyword evidence="7 11" id="KW-1133">Transmembrane helix</keyword>
<dbReference type="VEuPathDB" id="FungiDB:NEUTE1DRAFT_121990"/>
<evidence type="ECO:0000256" key="11">
    <source>
        <dbReference type="SAM" id="Phobius"/>
    </source>
</evidence>
<evidence type="ECO:0000259" key="12">
    <source>
        <dbReference type="Pfam" id="PF02517"/>
    </source>
</evidence>
<evidence type="ECO:0000256" key="9">
    <source>
        <dbReference type="ARBA" id="ARBA00047280"/>
    </source>
</evidence>
<dbReference type="GeneID" id="20824220"/>
<dbReference type="GO" id="GO:0005789">
    <property type="term" value="C:endoplasmic reticulum membrane"/>
    <property type="evidence" value="ECO:0007669"/>
    <property type="project" value="UniProtKB-SubCell"/>
</dbReference>
<feature type="transmembrane region" description="Helical" evidence="11">
    <location>
        <begin position="184"/>
        <end position="201"/>
    </location>
</feature>
<accession>F8MLH8</accession>
<name>F8MLH8_NEUT8</name>
<comment type="subcellular location">
    <subcellularLocation>
        <location evidence="1">Endoplasmic reticulum membrane</location>
        <topology evidence="1">Multi-pass membrane protein</topology>
    </subcellularLocation>
</comment>
<dbReference type="MEROPS" id="G05.002"/>
<dbReference type="PANTHER" id="PTHR13046">
    <property type="entry name" value="PROTEASE U48 CAAX PRENYL PROTEASE RCE1"/>
    <property type="match status" value="1"/>
</dbReference>
<feature type="transmembrane region" description="Helical" evidence="11">
    <location>
        <begin position="275"/>
        <end position="293"/>
    </location>
</feature>
<dbReference type="AlphaFoldDB" id="F8MLH8"/>
<dbReference type="InterPro" id="IPR003675">
    <property type="entry name" value="Rce1/LyrA-like_dom"/>
</dbReference>
<dbReference type="GO" id="GO:0071586">
    <property type="term" value="P:CAAX-box protein processing"/>
    <property type="evidence" value="ECO:0007669"/>
    <property type="project" value="InterPro"/>
</dbReference>
<dbReference type="GO" id="GO:0004222">
    <property type="term" value="F:metalloendopeptidase activity"/>
    <property type="evidence" value="ECO:0007669"/>
    <property type="project" value="InterPro"/>
</dbReference>
<evidence type="ECO:0000256" key="6">
    <source>
        <dbReference type="ARBA" id="ARBA00022824"/>
    </source>
</evidence>
<evidence type="ECO:0000256" key="2">
    <source>
        <dbReference type="ARBA" id="ARBA00006897"/>
    </source>
</evidence>
<keyword evidence="8 11" id="KW-0472">Membrane</keyword>
<dbReference type="Proteomes" id="UP000008065">
    <property type="component" value="Unassembled WGS sequence"/>
</dbReference>
<comment type="catalytic activity">
    <reaction evidence="9">
        <text>Hydrolyzes the peptide bond -P2-(S-farnesyl or geranylgeranyl)C-P1'-P2'-P3'-COOH where P1' and P2' are amino acids with aliphatic sidechains and P3' is any C-terminal residue.</text>
        <dbReference type="EC" id="3.4.26.1"/>
    </reaction>
</comment>
<feature type="transmembrane region" description="Helical" evidence="11">
    <location>
        <begin position="21"/>
        <end position="43"/>
    </location>
</feature>
<evidence type="ECO:0000256" key="7">
    <source>
        <dbReference type="ARBA" id="ARBA00022989"/>
    </source>
</evidence>
<proteinExistence type="inferred from homology"/>
<feature type="transmembrane region" description="Helical" evidence="11">
    <location>
        <begin position="63"/>
        <end position="87"/>
    </location>
</feature>
<gene>
    <name evidence="13" type="ORF">NEUTE1DRAFT_121990</name>
</gene>
<keyword evidence="6" id="KW-0256">Endoplasmic reticulum</keyword>
<dbReference type="OrthoDB" id="271604at2759"/>
<dbReference type="KEGG" id="nte:NEUTE1DRAFT121990"/>
<dbReference type="RefSeq" id="XP_009850701.1">
    <property type="nucleotide sequence ID" value="XM_009852399.1"/>
</dbReference>
<protein>
    <recommendedName>
        <fullName evidence="10">intramembrane prenyl-peptidase Rce1</fullName>
        <ecNumber evidence="10">3.4.26.1</ecNumber>
    </recommendedName>
</protein>
<dbReference type="Pfam" id="PF02517">
    <property type="entry name" value="Rce1-like"/>
    <property type="match status" value="1"/>
</dbReference>
<evidence type="ECO:0000313" key="13">
    <source>
        <dbReference type="EMBL" id="EGO57600.1"/>
    </source>
</evidence>
<evidence type="ECO:0000256" key="10">
    <source>
        <dbReference type="ARBA" id="ARBA00049729"/>
    </source>
</evidence>
<dbReference type="EMBL" id="GL891304">
    <property type="protein sequence ID" value="EGO57600.1"/>
    <property type="molecule type" value="Genomic_DNA"/>
</dbReference>
<dbReference type="HOGENOM" id="CLU_049909_1_1_1"/>
<reference evidence="14" key="1">
    <citation type="journal article" date="2011" name="Genetics">
        <title>Massive changes in genome architecture accompany the transition to self-fertility in the filamentous fungus Neurospora tetrasperma.</title>
        <authorList>
            <person name="Ellison C.E."/>
            <person name="Stajich J.E."/>
            <person name="Jacobson D.J."/>
            <person name="Natvig D.O."/>
            <person name="Lapidus A."/>
            <person name="Foster B."/>
            <person name="Aerts A."/>
            <person name="Riley R."/>
            <person name="Lindquist E.A."/>
            <person name="Grigoriev I.V."/>
            <person name="Taylor J.W."/>
        </authorList>
    </citation>
    <scope>NUCLEOTIDE SEQUENCE [LARGE SCALE GENOMIC DNA]</scope>
    <source>
        <strain evidence="14">FGSC 2508 / P0657</strain>
    </source>
</reference>
<dbReference type="InterPro" id="IPR039731">
    <property type="entry name" value="Rce1"/>
</dbReference>
<evidence type="ECO:0000256" key="5">
    <source>
        <dbReference type="ARBA" id="ARBA00022801"/>
    </source>
</evidence>
<keyword evidence="4 11" id="KW-0812">Transmembrane</keyword>
<comment type="similarity">
    <text evidence="2">Belongs to the peptidase U48 family.</text>
</comment>
<keyword evidence="3" id="KW-0645">Protease</keyword>
<evidence type="ECO:0000256" key="1">
    <source>
        <dbReference type="ARBA" id="ARBA00004477"/>
    </source>
</evidence>
<dbReference type="EC" id="3.4.26.1" evidence="10"/>
<dbReference type="PANTHER" id="PTHR13046:SF0">
    <property type="entry name" value="CAAX PRENYL PROTEASE 2"/>
    <property type="match status" value="1"/>
</dbReference>
<keyword evidence="14" id="KW-1185">Reference proteome</keyword>